<dbReference type="InterPro" id="IPR008906">
    <property type="entry name" value="HATC_C_dom"/>
</dbReference>
<evidence type="ECO:0000313" key="2">
    <source>
        <dbReference type="EMBL" id="CAG8853035.1"/>
    </source>
</evidence>
<dbReference type="PANTHER" id="PTHR23272:SF161">
    <property type="entry name" value="ZINC FINGER BED DOMAIN-CONTAINING PROTEIN RICESLEEPER 1-LIKE"/>
    <property type="match status" value="1"/>
</dbReference>
<evidence type="ECO:0000259" key="1">
    <source>
        <dbReference type="Pfam" id="PF05699"/>
    </source>
</evidence>
<protein>
    <submittedName>
        <fullName evidence="2">6749_t:CDS:1</fullName>
    </submittedName>
</protein>
<feature type="non-terminal residue" evidence="2">
    <location>
        <position position="102"/>
    </location>
</feature>
<comment type="caution">
    <text evidence="2">The sequence shown here is derived from an EMBL/GenBank/DDBJ whole genome shotgun (WGS) entry which is preliminary data.</text>
</comment>
<proteinExistence type="predicted"/>
<dbReference type="EMBL" id="CAJVQB010119161">
    <property type="protein sequence ID" value="CAG8853035.1"/>
    <property type="molecule type" value="Genomic_DNA"/>
</dbReference>
<name>A0ABN7XEI4_GIGMA</name>
<dbReference type="InterPro" id="IPR012337">
    <property type="entry name" value="RNaseH-like_sf"/>
</dbReference>
<dbReference type="PANTHER" id="PTHR23272">
    <property type="entry name" value="BED FINGER-RELATED"/>
    <property type="match status" value="1"/>
</dbReference>
<sequence>IYLNYYSPLTIEQNSTNYEDHIDDYYEYVIKQKQTNQDIFCEFKKYINKQKENNRYSTLAKMVYDFLAVPATSVASEQMFSCASRIIDNYRTSLDLNTVTAL</sequence>
<accession>A0ABN7XEI4</accession>
<keyword evidence="3" id="KW-1185">Reference proteome</keyword>
<organism evidence="2 3">
    <name type="scientific">Gigaspora margarita</name>
    <dbReference type="NCBI Taxonomy" id="4874"/>
    <lineage>
        <taxon>Eukaryota</taxon>
        <taxon>Fungi</taxon>
        <taxon>Fungi incertae sedis</taxon>
        <taxon>Mucoromycota</taxon>
        <taxon>Glomeromycotina</taxon>
        <taxon>Glomeromycetes</taxon>
        <taxon>Diversisporales</taxon>
        <taxon>Gigasporaceae</taxon>
        <taxon>Gigaspora</taxon>
    </lineage>
</organism>
<dbReference type="Pfam" id="PF05699">
    <property type="entry name" value="Dimer_Tnp_hAT"/>
    <property type="match status" value="1"/>
</dbReference>
<feature type="domain" description="HAT C-terminal dimerisation" evidence="1">
    <location>
        <begin position="51"/>
        <end position="102"/>
    </location>
</feature>
<dbReference type="SUPFAM" id="SSF53098">
    <property type="entry name" value="Ribonuclease H-like"/>
    <property type="match status" value="1"/>
</dbReference>
<gene>
    <name evidence="2" type="ORF">GMARGA_LOCUS41856</name>
</gene>
<dbReference type="Proteomes" id="UP000789901">
    <property type="component" value="Unassembled WGS sequence"/>
</dbReference>
<reference evidence="2 3" key="1">
    <citation type="submission" date="2021-06" db="EMBL/GenBank/DDBJ databases">
        <authorList>
            <person name="Kallberg Y."/>
            <person name="Tangrot J."/>
            <person name="Rosling A."/>
        </authorList>
    </citation>
    <scope>NUCLEOTIDE SEQUENCE [LARGE SCALE GENOMIC DNA]</scope>
    <source>
        <strain evidence="2 3">120-4 pot B 10/14</strain>
    </source>
</reference>
<feature type="non-terminal residue" evidence="2">
    <location>
        <position position="1"/>
    </location>
</feature>
<evidence type="ECO:0000313" key="3">
    <source>
        <dbReference type="Proteomes" id="UP000789901"/>
    </source>
</evidence>